<evidence type="ECO:0000256" key="1">
    <source>
        <dbReference type="ARBA" id="ARBA00006739"/>
    </source>
</evidence>
<evidence type="ECO:0000256" key="4">
    <source>
        <dbReference type="SAM" id="Phobius"/>
    </source>
</evidence>
<organism evidence="6 7">
    <name type="scientific">Candidatus Falkowbacteria bacterium CG10_big_fil_rev_8_21_14_0_10_37_14</name>
    <dbReference type="NCBI Taxonomy" id="1974561"/>
    <lineage>
        <taxon>Bacteria</taxon>
        <taxon>Candidatus Falkowiibacteriota</taxon>
    </lineage>
</organism>
<dbReference type="Gene3D" id="3.90.550.10">
    <property type="entry name" value="Spore Coat Polysaccharide Biosynthesis Protein SpsA, Chain A"/>
    <property type="match status" value="1"/>
</dbReference>
<dbReference type="AlphaFoldDB" id="A0A2M6WUK6"/>
<evidence type="ECO:0000313" key="7">
    <source>
        <dbReference type="Proteomes" id="UP000228533"/>
    </source>
</evidence>
<gene>
    <name evidence="6" type="ORF">COT94_00465</name>
</gene>
<feature type="transmembrane region" description="Helical" evidence="4">
    <location>
        <begin position="339"/>
        <end position="358"/>
    </location>
</feature>
<keyword evidence="4" id="KW-0472">Membrane</keyword>
<dbReference type="CDD" id="cd04186">
    <property type="entry name" value="GT_2_like_c"/>
    <property type="match status" value="1"/>
</dbReference>
<dbReference type="InterPro" id="IPR029044">
    <property type="entry name" value="Nucleotide-diphossugar_trans"/>
</dbReference>
<proteinExistence type="inferred from homology"/>
<feature type="domain" description="Glycosyltransferase 2-like" evidence="5">
    <location>
        <begin position="17"/>
        <end position="132"/>
    </location>
</feature>
<accession>A0A2M6WUK6</accession>
<evidence type="ECO:0000313" key="6">
    <source>
        <dbReference type="EMBL" id="PIT96421.1"/>
    </source>
</evidence>
<evidence type="ECO:0000259" key="5">
    <source>
        <dbReference type="Pfam" id="PF00535"/>
    </source>
</evidence>
<dbReference type="PANTHER" id="PTHR43179:SF12">
    <property type="entry name" value="GALACTOFURANOSYLTRANSFERASE GLFT2"/>
    <property type="match status" value="1"/>
</dbReference>
<protein>
    <recommendedName>
        <fullName evidence="5">Glycosyltransferase 2-like domain-containing protein</fullName>
    </recommendedName>
</protein>
<evidence type="ECO:0000256" key="2">
    <source>
        <dbReference type="ARBA" id="ARBA00022676"/>
    </source>
</evidence>
<feature type="transmembrane region" description="Helical" evidence="4">
    <location>
        <begin position="256"/>
        <end position="279"/>
    </location>
</feature>
<dbReference type="EMBL" id="PFAM01000004">
    <property type="protein sequence ID" value="PIT96421.1"/>
    <property type="molecule type" value="Genomic_DNA"/>
</dbReference>
<dbReference type="GO" id="GO:0016757">
    <property type="term" value="F:glycosyltransferase activity"/>
    <property type="evidence" value="ECO:0007669"/>
    <property type="project" value="UniProtKB-KW"/>
</dbReference>
<keyword evidence="4" id="KW-1133">Transmembrane helix</keyword>
<reference evidence="7" key="1">
    <citation type="submission" date="2017-09" db="EMBL/GenBank/DDBJ databases">
        <title>Depth-based differentiation of microbial function through sediment-hosted aquifers and enrichment of novel symbionts in the deep terrestrial subsurface.</title>
        <authorList>
            <person name="Probst A.J."/>
            <person name="Ladd B."/>
            <person name="Jarett J.K."/>
            <person name="Geller-Mcgrath D.E."/>
            <person name="Sieber C.M.K."/>
            <person name="Emerson J.B."/>
            <person name="Anantharaman K."/>
            <person name="Thomas B.C."/>
            <person name="Malmstrom R."/>
            <person name="Stieglmeier M."/>
            <person name="Klingl A."/>
            <person name="Woyke T."/>
            <person name="Ryan C.M."/>
            <person name="Banfield J.F."/>
        </authorList>
    </citation>
    <scope>NUCLEOTIDE SEQUENCE [LARGE SCALE GENOMIC DNA]</scope>
</reference>
<keyword evidence="2" id="KW-0328">Glycosyltransferase</keyword>
<comment type="similarity">
    <text evidence="1">Belongs to the glycosyltransferase 2 family.</text>
</comment>
<dbReference type="Proteomes" id="UP000228533">
    <property type="component" value="Unassembled WGS sequence"/>
</dbReference>
<name>A0A2M6WUK6_9BACT</name>
<evidence type="ECO:0000256" key="3">
    <source>
        <dbReference type="ARBA" id="ARBA00022679"/>
    </source>
</evidence>
<dbReference type="Pfam" id="PF00535">
    <property type="entry name" value="Glycos_transf_2"/>
    <property type="match status" value="1"/>
</dbReference>
<dbReference type="InterPro" id="IPR001173">
    <property type="entry name" value="Glyco_trans_2-like"/>
</dbReference>
<keyword evidence="4" id="KW-0812">Transmembrane</keyword>
<comment type="caution">
    <text evidence="6">The sequence shown here is derived from an EMBL/GenBank/DDBJ whole genome shotgun (WGS) entry which is preliminary data.</text>
</comment>
<keyword evidence="3" id="KW-0808">Transferase</keyword>
<dbReference type="PANTHER" id="PTHR43179">
    <property type="entry name" value="RHAMNOSYLTRANSFERASE WBBL"/>
    <property type="match status" value="1"/>
</dbReference>
<sequence>MKLAVIISPNWGDYADKYLRECLLGLKKQSNQNFDIFLVDNGSTDESFESFRQLAINIWGEGWSKRLRFLSSSDNLGFAGGNNLALKIILNEDYEYAVLFNMDGYPAVDCLEQLVKLAIEHPQAGAVQARIMLTPDKHLVNSLGNVTHFLGFGYCNGYRQTWQVADIDKYDELQIAYPSGAAVLLKISALRAIGLFDEEYWMYNEDQDLGWRLWLNGWQVLLSSQAVFYHHYEFSRSIVKFYWMDRNRLISIFKHYSLLTLLLVLPAVLVIELAMLFSASKGGWLKEKLKVWYYFLAPSTWKYLIKARQESISLRKVNDKKIIKLFSARLDYQEVASPALSLANVFLTGYFWLIKFFIR</sequence>
<dbReference type="SUPFAM" id="SSF53448">
    <property type="entry name" value="Nucleotide-diphospho-sugar transferases"/>
    <property type="match status" value="1"/>
</dbReference>